<evidence type="ECO:0000313" key="2">
    <source>
        <dbReference type="Proteomes" id="UP000247523"/>
    </source>
</evidence>
<reference evidence="1 2" key="1">
    <citation type="submission" date="2018-05" db="EMBL/GenBank/DDBJ databases">
        <title>Genomic Encyclopedia of Type Strains, Phase IV (KMG-IV): sequencing the most valuable type-strain genomes for metagenomic binning, comparative biology and taxonomic classification.</title>
        <authorList>
            <person name="Goeker M."/>
        </authorList>
    </citation>
    <scope>NUCLEOTIDE SEQUENCE [LARGE SCALE GENOMIC DNA]</scope>
    <source>
        <strain evidence="1 2">DSM 28816</strain>
    </source>
</reference>
<dbReference type="AlphaFoldDB" id="A0A318EUL8"/>
<protein>
    <submittedName>
        <fullName evidence="1">Uncharacterized protein</fullName>
    </submittedName>
</protein>
<dbReference type="EMBL" id="QICS01000008">
    <property type="protein sequence ID" value="PXV88474.1"/>
    <property type="molecule type" value="Genomic_DNA"/>
</dbReference>
<gene>
    <name evidence="1" type="ORF">C8E03_108201</name>
</gene>
<organism evidence="1 2">
    <name type="scientific">Lachnotalea glycerini</name>
    <dbReference type="NCBI Taxonomy" id="1763509"/>
    <lineage>
        <taxon>Bacteria</taxon>
        <taxon>Bacillati</taxon>
        <taxon>Bacillota</taxon>
        <taxon>Clostridia</taxon>
        <taxon>Lachnospirales</taxon>
        <taxon>Lachnospiraceae</taxon>
        <taxon>Lachnotalea</taxon>
    </lineage>
</organism>
<dbReference type="Proteomes" id="UP000247523">
    <property type="component" value="Unassembled WGS sequence"/>
</dbReference>
<proteinExistence type="predicted"/>
<name>A0A318EUL8_9FIRM</name>
<comment type="caution">
    <text evidence="1">The sequence shown here is derived from an EMBL/GenBank/DDBJ whole genome shotgun (WGS) entry which is preliminary data.</text>
</comment>
<accession>A0A318EUL8</accession>
<sequence>MVYTLTRIYKAQGKEKGEIILQKAVKKELDNRSGNAADC</sequence>
<evidence type="ECO:0000313" key="1">
    <source>
        <dbReference type="EMBL" id="PXV88474.1"/>
    </source>
</evidence>